<organism evidence="11">
    <name type="scientific">Trypanosoma brucei</name>
    <dbReference type="NCBI Taxonomy" id="5691"/>
    <lineage>
        <taxon>Eukaryota</taxon>
        <taxon>Discoba</taxon>
        <taxon>Euglenozoa</taxon>
        <taxon>Kinetoplastea</taxon>
        <taxon>Metakinetoplastina</taxon>
        <taxon>Trypanosomatida</taxon>
        <taxon>Trypanosomatidae</taxon>
        <taxon>Trypanosoma</taxon>
    </lineage>
</organism>
<accession>M4SYA2</accession>
<proteinExistence type="predicted"/>
<evidence type="ECO:0000256" key="6">
    <source>
        <dbReference type="ARBA" id="ARBA00023136"/>
    </source>
</evidence>
<evidence type="ECO:0000256" key="9">
    <source>
        <dbReference type="SAM" id="SignalP"/>
    </source>
</evidence>
<name>M4SYA2_9TRYP</name>
<keyword evidence="3" id="KW-1003">Cell membrane</keyword>
<dbReference type="GO" id="GO:0098552">
    <property type="term" value="C:side of membrane"/>
    <property type="evidence" value="ECO:0007669"/>
    <property type="project" value="UniProtKB-KW"/>
</dbReference>
<reference evidence="11" key="1">
    <citation type="submission" date="2013-02" db="EMBL/GenBank/DDBJ databases">
        <authorList>
            <person name="Cross G.A.M."/>
            <person name="Kim H.-S."/>
            <person name="Wickstead B."/>
        </authorList>
    </citation>
    <scope>NUCLEOTIDE SEQUENCE</scope>
    <source>
        <strain evidence="11">Lister 427</strain>
    </source>
</reference>
<sequence length="430" mass="46562">MQAQHLATLFTKLLLIAILAARCAHSAGENAKEFMDMCTLYTLLTQPIPKVEVAAGDKGESSQSPETKMSLILDRMTKMNLTLAPTAVTAHFKATDPTGGWKALPDSHELKVYFGKEADLEQLNKRYDELMATSGDRLRQELKLPLSEATQRQLRKPASHIADQAQHLQQIFNGRLRKLNSARAEARKALITALAGEQTAQALTKEQQSGDAACDPEIKDKDFAWKASAQRDENCKKAGDNGATAGQTLATDVVCLFHSQAGNNNQVCTADNHAAGTEIQAGHSALANANANWKALKAKFPAQVQGHELHLTQATLSEAIAAFKSRLGQNMLASAVSLTTVAGKSVTQPTFYGVYVTAESNTVSCTSSGFSTSTANKGVCIDYTELLKPTKKIPWIENIKKAQKQLQEAEELFGEIKALLSQAHSLQNLM</sequence>
<reference evidence="11" key="2">
    <citation type="journal article" date="2014" name="Mol. Biochem. Parasitol.">
        <title>Capturing the variant surface glycoprotein repertoire (the VSGnome) of Trypanosoma brucei Lister 427.</title>
        <authorList>
            <person name="Cross G.A."/>
            <person name="Kim H.S."/>
            <person name="Wickstead B."/>
        </authorList>
    </citation>
    <scope>NUCLEOTIDE SEQUENCE</scope>
    <source>
        <strain evidence="11">Lister 427</strain>
    </source>
</reference>
<dbReference type="VEuPathDB" id="TriTrypDB:Tb427_000595600"/>
<keyword evidence="6" id="KW-0472">Membrane</keyword>
<evidence type="ECO:0000256" key="8">
    <source>
        <dbReference type="ARBA" id="ARBA00023288"/>
    </source>
</evidence>
<keyword evidence="7" id="KW-0325">Glycoprotein</keyword>
<dbReference type="EMBL" id="KC612835">
    <property type="protein sequence ID" value="AGH60266.1"/>
    <property type="molecule type" value="Genomic_DNA"/>
</dbReference>
<evidence type="ECO:0000256" key="5">
    <source>
        <dbReference type="ARBA" id="ARBA00022729"/>
    </source>
</evidence>
<feature type="signal peptide" evidence="9">
    <location>
        <begin position="1"/>
        <end position="26"/>
    </location>
</feature>
<dbReference type="Pfam" id="PF13206">
    <property type="entry name" value="VSG_B"/>
    <property type="match status" value="1"/>
</dbReference>
<evidence type="ECO:0000256" key="3">
    <source>
        <dbReference type="ARBA" id="ARBA00022475"/>
    </source>
</evidence>
<dbReference type="VEuPathDB" id="TriTrypDB:Tb1125.Tb11.v5.1024"/>
<dbReference type="InterPro" id="IPR025932">
    <property type="entry name" value="Trypano_VSG_B_N_dom"/>
</dbReference>
<feature type="domain" description="Trypanosome variant surface glycoprotein B-type N-terminal" evidence="10">
    <location>
        <begin position="13"/>
        <end position="421"/>
    </location>
</feature>
<comment type="function">
    <text evidence="1">VSG forms a coat on the surface of the parasite. The trypanosome evades the immune response of the host by expressing a series of antigenically distinct VSGs from an estimated 1000 VSG genes.</text>
</comment>
<dbReference type="GO" id="GO:0005886">
    <property type="term" value="C:plasma membrane"/>
    <property type="evidence" value="ECO:0007669"/>
    <property type="project" value="UniProtKB-SubCell"/>
</dbReference>
<evidence type="ECO:0000256" key="1">
    <source>
        <dbReference type="ARBA" id="ARBA00002523"/>
    </source>
</evidence>
<evidence type="ECO:0000313" key="11">
    <source>
        <dbReference type="EMBL" id="AGH60266.1"/>
    </source>
</evidence>
<keyword evidence="8" id="KW-0449">Lipoprotein</keyword>
<protein>
    <submittedName>
        <fullName evidence="11">Variant surface glycoprotein 1333</fullName>
    </submittedName>
</protein>
<dbReference type="AlphaFoldDB" id="M4SYA2"/>
<keyword evidence="5 9" id="KW-0732">Signal</keyword>
<evidence type="ECO:0000256" key="2">
    <source>
        <dbReference type="ARBA" id="ARBA00004609"/>
    </source>
</evidence>
<feature type="chain" id="PRO_5004058590" evidence="9">
    <location>
        <begin position="27"/>
        <end position="430"/>
    </location>
</feature>
<keyword evidence="4" id="KW-0336">GPI-anchor</keyword>
<evidence type="ECO:0000256" key="7">
    <source>
        <dbReference type="ARBA" id="ARBA00023180"/>
    </source>
</evidence>
<dbReference type="VEuPathDB" id="TriTrypDB:Tb09.v4.0053"/>
<evidence type="ECO:0000256" key="4">
    <source>
        <dbReference type="ARBA" id="ARBA00022622"/>
    </source>
</evidence>
<comment type="subcellular location">
    <subcellularLocation>
        <location evidence="2">Cell membrane</location>
        <topology evidence="2">Lipid-anchor</topology>
        <topology evidence="2">GPI-anchor</topology>
    </subcellularLocation>
</comment>
<evidence type="ECO:0000259" key="10">
    <source>
        <dbReference type="Pfam" id="PF13206"/>
    </source>
</evidence>